<dbReference type="eggNOG" id="COG3333">
    <property type="taxonomic scope" value="Bacteria"/>
</dbReference>
<feature type="transmembrane region" description="Helical" evidence="1">
    <location>
        <begin position="84"/>
        <end position="105"/>
    </location>
</feature>
<feature type="transmembrane region" description="Helical" evidence="1">
    <location>
        <begin position="151"/>
        <end position="169"/>
    </location>
</feature>
<keyword evidence="1" id="KW-0812">Transmembrane</keyword>
<feature type="domain" description="DUF112" evidence="2">
    <location>
        <begin position="5"/>
        <end position="185"/>
    </location>
</feature>
<dbReference type="HOGENOM" id="CLU_1407713_0_0_6"/>
<evidence type="ECO:0000256" key="1">
    <source>
        <dbReference type="SAM" id="Phobius"/>
    </source>
</evidence>
<dbReference type="PANTHER" id="PTHR35342:SF1">
    <property type="entry name" value="BLR4373 PROTEIN"/>
    <property type="match status" value="1"/>
</dbReference>
<evidence type="ECO:0000259" key="2">
    <source>
        <dbReference type="Pfam" id="PF01970"/>
    </source>
</evidence>
<protein>
    <submittedName>
        <fullName evidence="3">Integral membrane protein</fullName>
    </submittedName>
</protein>
<dbReference type="Proteomes" id="UP000008540">
    <property type="component" value="Chromosome"/>
</dbReference>
<keyword evidence="1" id="KW-1133">Transmembrane helix</keyword>
<dbReference type="InterPro" id="IPR002823">
    <property type="entry name" value="DUF112_TM"/>
</dbReference>
<evidence type="ECO:0000313" key="4">
    <source>
        <dbReference type="Proteomes" id="UP000008540"/>
    </source>
</evidence>
<sequence length="198" mass="21506">MIILCTWARLARYWLTLLRSTLVGCWMGITPGGPTAASFMSYSLARPFSKHRENFGKGEIEGVIAPETADQAAGTSALLPMLTLGIPGSATAAVMLGSLMIWGLHPGPTLFVEQHDFVWGLIASMYLGNVVSLIVVLVTVPLFASILRIPFSIIAPIIMVCAIGAYSVHNAFFDVVLMLFWPLLSADLQRLLQRRAES</sequence>
<dbReference type="KEGG" id="pfl:PFL_1523"/>
<dbReference type="AlphaFoldDB" id="Q4KGI3"/>
<keyword evidence="1" id="KW-0472">Membrane</keyword>
<accession>Q4KGI3</accession>
<feature type="transmembrane region" description="Helical" evidence="1">
    <location>
        <begin position="117"/>
        <end position="144"/>
    </location>
</feature>
<gene>
    <name evidence="3" type="ordered locus">PFL_1523</name>
</gene>
<dbReference type="STRING" id="220664.PFL_1523"/>
<evidence type="ECO:0000313" key="3">
    <source>
        <dbReference type="EMBL" id="AAY90806.1"/>
    </source>
</evidence>
<reference evidence="3 4" key="1">
    <citation type="journal article" date="2005" name="Nat. Biotechnol.">
        <title>Complete genome sequence of the plant commensal Pseudomonas fluorescens Pf-5.</title>
        <authorList>
            <person name="Paulsen I.T."/>
            <person name="Press C.M."/>
            <person name="Ravel J."/>
            <person name="Kobayashi D.Y."/>
            <person name="Myers G.S."/>
            <person name="Mavrodi D.V."/>
            <person name="DeBoy R.T."/>
            <person name="Seshadri R."/>
            <person name="Ren Q."/>
            <person name="Madupu R."/>
            <person name="Dodson R.J."/>
            <person name="Durkin A.S."/>
            <person name="Brinkac L.M."/>
            <person name="Daugherty S.C."/>
            <person name="Sullivan S.A."/>
            <person name="Rosovitz M.J."/>
            <person name="Gwinn M.L."/>
            <person name="Zhou L."/>
            <person name="Schneider D.J."/>
            <person name="Cartinhour S.W."/>
            <person name="Nelson W.C."/>
            <person name="Weidman J."/>
            <person name="Watkins K."/>
            <person name="Tran K."/>
            <person name="Khouri H."/>
            <person name="Pierson E.A."/>
            <person name="Pierson L.S.III."/>
            <person name="Thomashow L.S."/>
            <person name="Loper J.E."/>
        </authorList>
    </citation>
    <scope>NUCLEOTIDE SEQUENCE [LARGE SCALE GENOMIC DNA]</scope>
    <source>
        <strain evidence="4">ATCC BAA-477 / NRRL B-23932 / Pf-5</strain>
    </source>
</reference>
<organism evidence="3 4">
    <name type="scientific">Pseudomonas fluorescens (strain ATCC BAA-477 / NRRL B-23932 / Pf-5)</name>
    <dbReference type="NCBI Taxonomy" id="220664"/>
    <lineage>
        <taxon>Bacteria</taxon>
        <taxon>Pseudomonadati</taxon>
        <taxon>Pseudomonadota</taxon>
        <taxon>Gammaproteobacteria</taxon>
        <taxon>Pseudomonadales</taxon>
        <taxon>Pseudomonadaceae</taxon>
        <taxon>Pseudomonas</taxon>
    </lineage>
</organism>
<proteinExistence type="predicted"/>
<dbReference type="PANTHER" id="PTHR35342">
    <property type="entry name" value="TRICARBOXYLIC TRANSPORT PROTEIN"/>
    <property type="match status" value="1"/>
</dbReference>
<dbReference type="EMBL" id="CP000076">
    <property type="protein sequence ID" value="AAY90806.1"/>
    <property type="molecule type" value="Genomic_DNA"/>
</dbReference>
<name>Q4KGI3_PSEF5</name>
<dbReference type="Pfam" id="PF01970">
    <property type="entry name" value="TctA"/>
    <property type="match status" value="1"/>
</dbReference>